<dbReference type="PANTHER" id="PTHR33077">
    <property type="entry name" value="PROTEIN TIFY 4A-RELATED-RELATED"/>
    <property type="match status" value="1"/>
</dbReference>
<keyword evidence="6" id="KW-1185">Reference proteome</keyword>
<dbReference type="GO" id="GO:0009611">
    <property type="term" value="P:response to wounding"/>
    <property type="evidence" value="ECO:0007669"/>
    <property type="project" value="UniProtKB-UniRule"/>
</dbReference>
<evidence type="ECO:0000256" key="3">
    <source>
        <dbReference type="SAM" id="MobiDB-lite"/>
    </source>
</evidence>
<comment type="similarity">
    <text evidence="1 2">Belongs to the TIFY/JAZ family.</text>
</comment>
<comment type="caution">
    <text evidence="5">The sequence shown here is derived from an EMBL/GenBank/DDBJ whole genome shotgun (WGS) entry which is preliminary data.</text>
</comment>
<dbReference type="GO" id="GO:0031347">
    <property type="term" value="P:regulation of defense response"/>
    <property type="evidence" value="ECO:0007669"/>
    <property type="project" value="UniProtKB-UniRule"/>
</dbReference>
<sequence>MHLVVKDIYMQQGPHVFYFHSNLTAQGRESGMQWSFSNNSSNSSQYLFFKAAQEARPWKNLDEQVDSNLRSCANGAQMVMVLDKLPGTNHPLQHNNSHPISPFKPRMFPSPSQPKQSRIGTVSHPVLHSHIFTASSPQQLGLPVLPPAANLPTAGFLMGSSDLLNGSKQSEGGPVQLTIFYDGSVNVFDDVIPEQAQAIMLLAGNGGTPIINHKTTATEVSGTLRKSVNGDMSHGKEAFLGLPTTISVSSMVVSPSQENLVCKLELATPIPAVALESPITQQEPPTRRAVHSLVSSSIPLFSSVALPQAKKASLARFLEKRKERVTSTSPYPASKRSPQNSISKVSSD</sequence>
<proteinExistence type="inferred from homology"/>
<dbReference type="Pfam" id="PF06200">
    <property type="entry name" value="tify"/>
    <property type="match status" value="1"/>
</dbReference>
<comment type="function">
    <text evidence="2">Repressor of jasmonate responses.</text>
</comment>
<comment type="subcellular location">
    <subcellularLocation>
        <location evidence="2">Nucleus</location>
    </subcellularLocation>
</comment>
<dbReference type="InterPro" id="IPR018467">
    <property type="entry name" value="CCT_CS"/>
</dbReference>
<evidence type="ECO:0000259" key="4">
    <source>
        <dbReference type="PROSITE" id="PS51320"/>
    </source>
</evidence>
<evidence type="ECO:0000256" key="2">
    <source>
        <dbReference type="RuleBase" id="RU369065"/>
    </source>
</evidence>
<organism evidence="5 6">
    <name type="scientific">Trapa natans</name>
    <name type="common">Water chestnut</name>
    <dbReference type="NCBI Taxonomy" id="22666"/>
    <lineage>
        <taxon>Eukaryota</taxon>
        <taxon>Viridiplantae</taxon>
        <taxon>Streptophyta</taxon>
        <taxon>Embryophyta</taxon>
        <taxon>Tracheophyta</taxon>
        <taxon>Spermatophyta</taxon>
        <taxon>Magnoliopsida</taxon>
        <taxon>eudicotyledons</taxon>
        <taxon>Gunneridae</taxon>
        <taxon>Pentapetalae</taxon>
        <taxon>rosids</taxon>
        <taxon>malvids</taxon>
        <taxon>Myrtales</taxon>
        <taxon>Lythraceae</taxon>
        <taxon>Trapa</taxon>
    </lineage>
</organism>
<evidence type="ECO:0000256" key="1">
    <source>
        <dbReference type="ARBA" id="ARBA00008614"/>
    </source>
</evidence>
<protein>
    <recommendedName>
        <fullName evidence="2">Protein TIFY</fullName>
    </recommendedName>
    <alternativeName>
        <fullName evidence="2">Jasmonate ZIM domain-containing protein</fullName>
    </alternativeName>
</protein>
<dbReference type="AlphaFoldDB" id="A0AAN7RIH8"/>
<dbReference type="SMART" id="SM00979">
    <property type="entry name" value="TIFY"/>
    <property type="match status" value="1"/>
</dbReference>
<accession>A0AAN7RIH8</accession>
<dbReference type="EMBL" id="JAXQNO010000001">
    <property type="protein sequence ID" value="KAK4804230.1"/>
    <property type="molecule type" value="Genomic_DNA"/>
</dbReference>
<dbReference type="PROSITE" id="PS51320">
    <property type="entry name" value="TIFY"/>
    <property type="match status" value="1"/>
</dbReference>
<dbReference type="GO" id="GO:2000022">
    <property type="term" value="P:regulation of jasmonic acid mediated signaling pathway"/>
    <property type="evidence" value="ECO:0007669"/>
    <property type="project" value="UniProtKB-UniRule"/>
</dbReference>
<name>A0AAN7RIH8_TRANT</name>
<dbReference type="Pfam" id="PF09425">
    <property type="entry name" value="Jas_motif"/>
    <property type="match status" value="1"/>
</dbReference>
<evidence type="ECO:0000313" key="5">
    <source>
        <dbReference type="EMBL" id="KAK4804230.1"/>
    </source>
</evidence>
<reference evidence="5 6" key="1">
    <citation type="journal article" date="2023" name="Hortic Res">
        <title>Pangenome of water caltrop reveals structural variations and asymmetric subgenome divergence after allopolyploidization.</title>
        <authorList>
            <person name="Zhang X."/>
            <person name="Chen Y."/>
            <person name="Wang L."/>
            <person name="Yuan Y."/>
            <person name="Fang M."/>
            <person name="Shi L."/>
            <person name="Lu R."/>
            <person name="Comes H.P."/>
            <person name="Ma Y."/>
            <person name="Chen Y."/>
            <person name="Huang G."/>
            <person name="Zhou Y."/>
            <person name="Zheng Z."/>
            <person name="Qiu Y."/>
        </authorList>
    </citation>
    <scope>NUCLEOTIDE SEQUENCE [LARGE SCALE GENOMIC DNA]</scope>
    <source>
        <strain evidence="5">F231</strain>
    </source>
</reference>
<dbReference type="GO" id="GO:0005634">
    <property type="term" value="C:nucleus"/>
    <property type="evidence" value="ECO:0007669"/>
    <property type="project" value="UniProtKB-SubCell"/>
</dbReference>
<dbReference type="Proteomes" id="UP001346149">
    <property type="component" value="Unassembled WGS sequence"/>
</dbReference>
<keyword evidence="2" id="KW-0539">Nucleus</keyword>
<feature type="domain" description="Tify" evidence="4">
    <location>
        <begin position="170"/>
        <end position="205"/>
    </location>
</feature>
<dbReference type="InterPro" id="IPR040390">
    <property type="entry name" value="TIFY/JAZ"/>
</dbReference>
<evidence type="ECO:0000313" key="6">
    <source>
        <dbReference type="Proteomes" id="UP001346149"/>
    </source>
</evidence>
<comment type="domain">
    <text evidence="2">The jas domain is required for interaction with COI1.</text>
</comment>
<gene>
    <name evidence="5" type="ORF">SAY86_004047</name>
</gene>
<dbReference type="PANTHER" id="PTHR33077:SF90">
    <property type="entry name" value="PROTEIN TIFY 7"/>
    <property type="match status" value="1"/>
</dbReference>
<feature type="region of interest" description="Disordered" evidence="3">
    <location>
        <begin position="321"/>
        <end position="348"/>
    </location>
</feature>
<dbReference type="InterPro" id="IPR010399">
    <property type="entry name" value="Tify_dom"/>
</dbReference>
<keyword evidence="2" id="KW-1184">Jasmonic acid signaling pathway</keyword>
<feature type="compositionally biased region" description="Polar residues" evidence="3">
    <location>
        <begin position="326"/>
        <end position="348"/>
    </location>
</feature>